<keyword evidence="7" id="KW-0133">Cell shape</keyword>
<dbReference type="GO" id="GO:0071555">
    <property type="term" value="P:cell wall organization"/>
    <property type="evidence" value="ECO:0007669"/>
    <property type="project" value="UniProtKB-KW"/>
</dbReference>
<evidence type="ECO:0000256" key="1">
    <source>
        <dbReference type="ARBA" id="ARBA00004141"/>
    </source>
</evidence>
<comment type="cofactor">
    <cofactor evidence="7 9">
        <name>Mg(2+)</name>
        <dbReference type="ChEBI" id="CHEBI:18420"/>
    </cofactor>
</comment>
<feature type="transmembrane region" description="Helical" evidence="7">
    <location>
        <begin position="43"/>
        <end position="60"/>
    </location>
</feature>
<dbReference type="AlphaFoldDB" id="A0A9D1AF01"/>
<gene>
    <name evidence="7" type="primary">mraY</name>
    <name evidence="10" type="ORF">IAB90_02665</name>
</gene>
<keyword evidence="7 9" id="KW-0479">Metal-binding</keyword>
<dbReference type="GO" id="GO:0046872">
    <property type="term" value="F:metal ion binding"/>
    <property type="evidence" value="ECO:0007669"/>
    <property type="project" value="UniProtKB-KW"/>
</dbReference>
<feature type="transmembrane region" description="Helical" evidence="7">
    <location>
        <begin position="65"/>
        <end position="83"/>
    </location>
</feature>
<feature type="transmembrane region" description="Helical" evidence="7">
    <location>
        <begin position="236"/>
        <end position="259"/>
    </location>
</feature>
<reference evidence="10" key="2">
    <citation type="journal article" date="2021" name="PeerJ">
        <title>Extensive microbial diversity within the chicken gut microbiome revealed by metagenomics and culture.</title>
        <authorList>
            <person name="Gilroy R."/>
            <person name="Ravi A."/>
            <person name="Getino M."/>
            <person name="Pursley I."/>
            <person name="Horton D.L."/>
            <person name="Alikhan N.F."/>
            <person name="Baker D."/>
            <person name="Gharbi K."/>
            <person name="Hall N."/>
            <person name="Watson M."/>
            <person name="Adriaenssens E.M."/>
            <person name="Foster-Nyarko E."/>
            <person name="Jarju S."/>
            <person name="Secka A."/>
            <person name="Antonio M."/>
            <person name="Oren A."/>
            <person name="Chaudhuri R.R."/>
            <person name="La Ragione R."/>
            <person name="Hildebrand F."/>
            <person name="Pallen M.J."/>
        </authorList>
    </citation>
    <scope>NUCLEOTIDE SEQUENCE</scope>
    <source>
        <strain evidence="10">ChiW25-3613</strain>
    </source>
</reference>
<evidence type="ECO:0000256" key="3">
    <source>
        <dbReference type="ARBA" id="ARBA00022679"/>
    </source>
</evidence>
<evidence type="ECO:0000256" key="4">
    <source>
        <dbReference type="ARBA" id="ARBA00022692"/>
    </source>
</evidence>
<dbReference type="Proteomes" id="UP000824179">
    <property type="component" value="Unassembled WGS sequence"/>
</dbReference>
<dbReference type="GO" id="GO:0008360">
    <property type="term" value="P:regulation of cell shape"/>
    <property type="evidence" value="ECO:0007669"/>
    <property type="project" value="UniProtKB-KW"/>
</dbReference>
<comment type="similarity">
    <text evidence="2 7">Belongs to the glycosyltransferase 4 family. MraY subfamily.</text>
</comment>
<evidence type="ECO:0000256" key="5">
    <source>
        <dbReference type="ARBA" id="ARBA00022989"/>
    </source>
</evidence>
<proteinExistence type="inferred from homology"/>
<comment type="pathway">
    <text evidence="7">Cell wall biogenesis; peptidoglycan biosynthesis.</text>
</comment>
<dbReference type="HAMAP" id="MF_00038">
    <property type="entry name" value="MraY"/>
    <property type="match status" value="1"/>
</dbReference>
<dbReference type="CDD" id="cd06852">
    <property type="entry name" value="GT_MraY"/>
    <property type="match status" value="1"/>
</dbReference>
<dbReference type="GO" id="GO:0051301">
    <property type="term" value="P:cell division"/>
    <property type="evidence" value="ECO:0007669"/>
    <property type="project" value="UniProtKB-KW"/>
</dbReference>
<dbReference type="EMBL" id="DVHB01000049">
    <property type="protein sequence ID" value="HIR39262.1"/>
    <property type="molecule type" value="Genomic_DNA"/>
</dbReference>
<evidence type="ECO:0000256" key="8">
    <source>
        <dbReference type="NCBIfam" id="TIGR00445"/>
    </source>
</evidence>
<keyword evidence="7 9" id="KW-0460">Magnesium</keyword>
<feature type="binding site" evidence="9">
    <location>
        <position position="215"/>
    </location>
    <ligand>
        <name>Mg(2+)</name>
        <dbReference type="ChEBI" id="CHEBI:18420"/>
    </ligand>
</feature>
<accession>A0A9D1AF01</accession>
<evidence type="ECO:0000256" key="2">
    <source>
        <dbReference type="ARBA" id="ARBA00005583"/>
    </source>
</evidence>
<dbReference type="PANTHER" id="PTHR22926:SF5">
    <property type="entry name" value="PHOSPHO-N-ACETYLMURAMOYL-PENTAPEPTIDE-TRANSFERASE HOMOLOG"/>
    <property type="match status" value="1"/>
</dbReference>
<comment type="subcellular location">
    <subcellularLocation>
        <location evidence="7">Cell membrane</location>
        <topology evidence="7">Multi-pass membrane protein</topology>
    </subcellularLocation>
    <subcellularLocation>
        <location evidence="1">Membrane</location>
        <topology evidence="1">Multi-pass membrane protein</topology>
    </subcellularLocation>
</comment>
<evidence type="ECO:0000313" key="11">
    <source>
        <dbReference type="Proteomes" id="UP000824179"/>
    </source>
</evidence>
<comment type="function">
    <text evidence="7">Catalyzes the initial step of the lipid cycle reactions in the biosynthesis of the cell wall peptidoglycan: transfers peptidoglycan precursor phospho-MurNAc-pentapeptide from UDP-MurNAc-pentapeptide onto the lipid carrier undecaprenyl phosphate, yielding undecaprenyl-pyrophosphoryl-MurNAc-pentapeptide, known as lipid I.</text>
</comment>
<dbReference type="GO" id="GO:0009252">
    <property type="term" value="P:peptidoglycan biosynthetic process"/>
    <property type="evidence" value="ECO:0007669"/>
    <property type="project" value="UniProtKB-UniRule"/>
</dbReference>
<feature type="transmembrane region" description="Helical" evidence="7">
    <location>
        <begin position="103"/>
        <end position="124"/>
    </location>
</feature>
<sequence>MAAFLISFVLCLVLRPLLKRLKAGQYILGYVKEHRDKSGTPTMGGLAFICAAVIVCLIFCGVNSVTANLTLVITAGFCLVGFADDFLKIYRKDNLGLKPYQKIIFQCAIAAIAAAYCYVNGLTLLSIPFTSLSVDLGWGVIPLVIFVFLATVNCVNLTDGLDGLAGGTSLVYLFFFGVLIFSAEGNFHILPFAMCGALAAFLVFNVSRASVFMGDTGSLALGSFISCVSVFTGNALYIPIIGIMFVVSGISVILQVIYYKRTRRRIFLMAPVHHHFQMKGFTESKISYAYSVITALAGLLCLIFA</sequence>
<keyword evidence="4 7" id="KW-0812">Transmembrane</keyword>
<dbReference type="InterPro" id="IPR000715">
    <property type="entry name" value="Glycosyl_transferase_4"/>
</dbReference>
<keyword evidence="3 7" id="KW-0808">Transferase</keyword>
<organism evidence="10 11">
    <name type="scientific">Candidatus Coproplasma stercoripullorum</name>
    <dbReference type="NCBI Taxonomy" id="2840751"/>
    <lineage>
        <taxon>Bacteria</taxon>
        <taxon>Bacillati</taxon>
        <taxon>Bacillota</taxon>
        <taxon>Clostridia</taxon>
        <taxon>Eubacteriales</taxon>
        <taxon>Candidatus Coproplasma</taxon>
    </lineage>
</organism>
<protein>
    <recommendedName>
        <fullName evidence="7 8">Phospho-N-acetylmuramoyl-pentapeptide-transferase</fullName>
        <ecNumber evidence="7 8">2.7.8.13</ecNumber>
    </recommendedName>
    <alternativeName>
        <fullName evidence="7">UDP-MurNAc-pentapeptide phosphotransferase</fullName>
    </alternativeName>
</protein>
<dbReference type="PROSITE" id="PS01347">
    <property type="entry name" value="MRAY_1"/>
    <property type="match status" value="1"/>
</dbReference>
<dbReference type="NCBIfam" id="TIGR00445">
    <property type="entry name" value="mraY"/>
    <property type="match status" value="1"/>
</dbReference>
<keyword evidence="7" id="KW-0131">Cell cycle</keyword>
<dbReference type="InterPro" id="IPR018480">
    <property type="entry name" value="PNAcMuramoyl-5peptid_Trfase_CS"/>
</dbReference>
<feature type="transmembrane region" description="Helical" evidence="7">
    <location>
        <begin position="189"/>
        <end position="207"/>
    </location>
</feature>
<keyword evidence="7" id="KW-1003">Cell membrane</keyword>
<evidence type="ECO:0000256" key="7">
    <source>
        <dbReference type="HAMAP-Rule" id="MF_00038"/>
    </source>
</evidence>
<feature type="transmembrane region" description="Helical" evidence="7">
    <location>
        <begin position="164"/>
        <end position="182"/>
    </location>
</feature>
<dbReference type="PROSITE" id="PS01348">
    <property type="entry name" value="MRAY_2"/>
    <property type="match status" value="1"/>
</dbReference>
<dbReference type="Pfam" id="PF00953">
    <property type="entry name" value="Glycos_transf_4"/>
    <property type="match status" value="1"/>
</dbReference>
<evidence type="ECO:0000313" key="10">
    <source>
        <dbReference type="EMBL" id="HIR39262.1"/>
    </source>
</evidence>
<dbReference type="PANTHER" id="PTHR22926">
    <property type="entry name" value="PHOSPHO-N-ACETYLMURAMOYL-PENTAPEPTIDE-TRANSFERASE"/>
    <property type="match status" value="1"/>
</dbReference>
<comment type="catalytic activity">
    <reaction evidence="7">
        <text>UDP-N-acetyl-alpha-D-muramoyl-L-alanyl-gamma-D-glutamyl-meso-2,6-diaminopimeloyl-D-alanyl-D-alanine + di-trans,octa-cis-undecaprenyl phosphate = di-trans,octa-cis-undecaprenyl diphospho-N-acetyl-alpha-D-muramoyl-L-alanyl-D-glutamyl-meso-2,6-diaminopimeloyl-D-alanyl-D-alanine + UMP</text>
        <dbReference type="Rhea" id="RHEA:28386"/>
        <dbReference type="ChEBI" id="CHEBI:57865"/>
        <dbReference type="ChEBI" id="CHEBI:60392"/>
        <dbReference type="ChEBI" id="CHEBI:61386"/>
        <dbReference type="ChEBI" id="CHEBI:61387"/>
        <dbReference type="EC" id="2.7.8.13"/>
    </reaction>
</comment>
<dbReference type="GO" id="GO:0005886">
    <property type="term" value="C:plasma membrane"/>
    <property type="evidence" value="ECO:0007669"/>
    <property type="project" value="UniProtKB-SubCell"/>
</dbReference>
<dbReference type="Pfam" id="PF10555">
    <property type="entry name" value="MraY_sig1"/>
    <property type="match status" value="1"/>
</dbReference>
<dbReference type="GO" id="GO:0008963">
    <property type="term" value="F:phospho-N-acetylmuramoyl-pentapeptide-transferase activity"/>
    <property type="evidence" value="ECO:0007669"/>
    <property type="project" value="UniProtKB-UniRule"/>
</dbReference>
<evidence type="ECO:0000256" key="9">
    <source>
        <dbReference type="PIRSR" id="PIRSR600715-1"/>
    </source>
</evidence>
<name>A0A9D1AF01_9FIRM</name>
<feature type="transmembrane region" description="Helical" evidence="7">
    <location>
        <begin position="136"/>
        <end position="158"/>
    </location>
</feature>
<feature type="transmembrane region" description="Helical" evidence="7">
    <location>
        <begin position="286"/>
        <end position="304"/>
    </location>
</feature>
<keyword evidence="7" id="KW-0573">Peptidoglycan synthesis</keyword>
<feature type="binding site" evidence="9">
    <location>
        <position position="156"/>
    </location>
    <ligand>
        <name>Mg(2+)</name>
        <dbReference type="ChEBI" id="CHEBI:18420"/>
    </ligand>
</feature>
<keyword evidence="6 7" id="KW-0472">Membrane</keyword>
<keyword evidence="5 7" id="KW-1133">Transmembrane helix</keyword>
<reference evidence="10" key="1">
    <citation type="submission" date="2020-10" db="EMBL/GenBank/DDBJ databases">
        <authorList>
            <person name="Gilroy R."/>
        </authorList>
    </citation>
    <scope>NUCLEOTIDE SEQUENCE</scope>
    <source>
        <strain evidence="10">ChiW25-3613</strain>
    </source>
</reference>
<dbReference type="InterPro" id="IPR003524">
    <property type="entry name" value="PNAcMuramoyl-5peptid_Trfase"/>
</dbReference>
<evidence type="ECO:0000256" key="6">
    <source>
        <dbReference type="ARBA" id="ARBA00023136"/>
    </source>
</evidence>
<comment type="caution">
    <text evidence="10">The sequence shown here is derived from an EMBL/GenBank/DDBJ whole genome shotgun (WGS) entry which is preliminary data.</text>
</comment>
<keyword evidence="7" id="KW-0132">Cell division</keyword>
<keyword evidence="7" id="KW-0961">Cell wall biogenesis/degradation</keyword>
<dbReference type="EC" id="2.7.8.13" evidence="7 8"/>